<organism evidence="1 2">
    <name type="scientific">Cochliobolus sativus (strain ND90Pr / ATCC 201652)</name>
    <name type="common">Common root rot and spot blotch fungus</name>
    <name type="synonym">Bipolaris sorokiniana</name>
    <dbReference type="NCBI Taxonomy" id="665912"/>
    <lineage>
        <taxon>Eukaryota</taxon>
        <taxon>Fungi</taxon>
        <taxon>Dikarya</taxon>
        <taxon>Ascomycota</taxon>
        <taxon>Pezizomycotina</taxon>
        <taxon>Dothideomycetes</taxon>
        <taxon>Pleosporomycetidae</taxon>
        <taxon>Pleosporales</taxon>
        <taxon>Pleosporineae</taxon>
        <taxon>Pleosporaceae</taxon>
        <taxon>Bipolaris</taxon>
    </lineage>
</organism>
<dbReference type="KEGG" id="bsc:COCSADRAFT_160226"/>
<dbReference type="HOGENOM" id="CLU_2904044_0_0_1"/>
<dbReference type="EMBL" id="KB445642">
    <property type="protein sequence ID" value="EMD65260.1"/>
    <property type="molecule type" value="Genomic_DNA"/>
</dbReference>
<sequence length="62" mass="6674">MPLSDTTADTDPSSLACAVTTPRWNLGLLAEPGCCLEHPDSLRTARTTFRRQPQDPEAASCT</sequence>
<dbReference type="OrthoDB" id="3695496at2759"/>
<dbReference type="Proteomes" id="UP000016934">
    <property type="component" value="Unassembled WGS sequence"/>
</dbReference>
<evidence type="ECO:0000313" key="1">
    <source>
        <dbReference type="EMBL" id="EMD65260.1"/>
    </source>
</evidence>
<protein>
    <submittedName>
        <fullName evidence="1">Uncharacterized protein</fullName>
    </submittedName>
</protein>
<keyword evidence="2" id="KW-1185">Reference proteome</keyword>
<dbReference type="GeneID" id="19132020"/>
<proteinExistence type="predicted"/>
<name>M2SSJ5_COCSN</name>
<dbReference type="RefSeq" id="XP_007699708.1">
    <property type="nucleotide sequence ID" value="XM_007701518.1"/>
</dbReference>
<reference evidence="1 2" key="1">
    <citation type="journal article" date="2012" name="PLoS Pathog.">
        <title>Diverse lifestyles and strategies of plant pathogenesis encoded in the genomes of eighteen Dothideomycetes fungi.</title>
        <authorList>
            <person name="Ohm R.A."/>
            <person name="Feau N."/>
            <person name="Henrissat B."/>
            <person name="Schoch C.L."/>
            <person name="Horwitz B.A."/>
            <person name="Barry K.W."/>
            <person name="Condon B.J."/>
            <person name="Copeland A.C."/>
            <person name="Dhillon B."/>
            <person name="Glaser F."/>
            <person name="Hesse C.N."/>
            <person name="Kosti I."/>
            <person name="LaButti K."/>
            <person name="Lindquist E.A."/>
            <person name="Lucas S."/>
            <person name="Salamov A.A."/>
            <person name="Bradshaw R.E."/>
            <person name="Ciuffetti L."/>
            <person name="Hamelin R.C."/>
            <person name="Kema G.H.J."/>
            <person name="Lawrence C."/>
            <person name="Scott J.A."/>
            <person name="Spatafora J.W."/>
            <person name="Turgeon B.G."/>
            <person name="de Wit P.J.G.M."/>
            <person name="Zhong S."/>
            <person name="Goodwin S.B."/>
            <person name="Grigoriev I.V."/>
        </authorList>
    </citation>
    <scope>NUCLEOTIDE SEQUENCE [LARGE SCALE GENOMIC DNA]</scope>
    <source>
        <strain evidence="2">ND90Pr / ATCC 201652</strain>
    </source>
</reference>
<dbReference type="AlphaFoldDB" id="M2SSJ5"/>
<gene>
    <name evidence="1" type="ORF">COCSADRAFT_160226</name>
</gene>
<evidence type="ECO:0000313" key="2">
    <source>
        <dbReference type="Proteomes" id="UP000016934"/>
    </source>
</evidence>
<reference evidence="2" key="2">
    <citation type="journal article" date="2013" name="PLoS Genet.">
        <title>Comparative genome structure, secondary metabolite, and effector coding capacity across Cochliobolus pathogens.</title>
        <authorList>
            <person name="Condon B.J."/>
            <person name="Leng Y."/>
            <person name="Wu D."/>
            <person name="Bushley K.E."/>
            <person name="Ohm R.A."/>
            <person name="Otillar R."/>
            <person name="Martin J."/>
            <person name="Schackwitz W."/>
            <person name="Grimwood J."/>
            <person name="MohdZainudin N."/>
            <person name="Xue C."/>
            <person name="Wang R."/>
            <person name="Manning V.A."/>
            <person name="Dhillon B."/>
            <person name="Tu Z.J."/>
            <person name="Steffenson B.J."/>
            <person name="Salamov A."/>
            <person name="Sun H."/>
            <person name="Lowry S."/>
            <person name="LaButti K."/>
            <person name="Han J."/>
            <person name="Copeland A."/>
            <person name="Lindquist E."/>
            <person name="Barry K."/>
            <person name="Schmutz J."/>
            <person name="Baker S.E."/>
            <person name="Ciuffetti L.M."/>
            <person name="Grigoriev I.V."/>
            <person name="Zhong S."/>
            <person name="Turgeon B.G."/>
        </authorList>
    </citation>
    <scope>NUCLEOTIDE SEQUENCE [LARGE SCALE GENOMIC DNA]</scope>
    <source>
        <strain evidence="2">ND90Pr / ATCC 201652</strain>
    </source>
</reference>
<accession>M2SSJ5</accession>